<dbReference type="AlphaFoldDB" id="A0A1C9I5H3"/>
<evidence type="ECO:0000313" key="1">
    <source>
        <dbReference type="EMBL" id="AOO94246.1"/>
    </source>
</evidence>
<organism evidence="1">
    <name type="scientific">Rhizobium leguminosarum bv. trifolii</name>
    <dbReference type="NCBI Taxonomy" id="386"/>
    <lineage>
        <taxon>Bacteria</taxon>
        <taxon>Pseudomonadati</taxon>
        <taxon>Pseudomonadota</taxon>
        <taxon>Alphaproteobacteria</taxon>
        <taxon>Hyphomicrobiales</taxon>
        <taxon>Rhizobiaceae</taxon>
        <taxon>Rhizobium/Agrobacterium group</taxon>
        <taxon>Rhizobium</taxon>
    </lineage>
</organism>
<dbReference type="EMBL" id="KX491882">
    <property type="protein sequence ID" value="AOO94246.1"/>
    <property type="molecule type" value="Genomic_DNA"/>
</dbReference>
<proteinExistence type="predicted"/>
<protein>
    <submittedName>
        <fullName evidence="1">Uncharacterized protein</fullName>
    </submittedName>
</protein>
<reference evidence="1" key="1">
    <citation type="journal article" date="2015" name="BMC Genomics">
        <title>Transcriptome profiling of a Rhizobium leguminosarum bv. trifolii rosR mutant reveals the role of the transcriptional regulator RosR in motility, synthesis of cell-surface components, and other cellular processes.</title>
        <authorList>
            <person name="Rachwal K."/>
            <person name="Matczynska E."/>
            <person name="Janczarek M."/>
        </authorList>
    </citation>
    <scope>NUCLEOTIDE SEQUENCE</scope>
    <source>
        <strain evidence="1">Rt24.2</strain>
    </source>
</reference>
<sequence>MTAIGFPPLIMLLLQVYNFKSIASLGPSSASFFTFFTVRL</sequence>
<reference evidence="1" key="2">
    <citation type="journal article" date="2016" name="Front. Microbiol.">
        <title>The Regulatory Protein RosR Affects Rhizobium leguminosarum bv. trifolii Protein Profiles, Cell Surface Properties, and Symbiosis with Clover.</title>
        <authorList>
            <person name="Rachwal K."/>
            <person name="Boguszewska A."/>
            <person name="Kopcinska J."/>
            <person name="Karas M."/>
            <person name="Tchorzewski M."/>
            <person name="Janczarek M."/>
        </authorList>
    </citation>
    <scope>NUCLEOTIDE SEQUENCE</scope>
    <source>
        <strain evidence="1">Rt24.2</strain>
    </source>
</reference>
<name>A0A1C9I5H3_RHILT</name>
<accession>A0A1C9I5H3</accession>